<dbReference type="InterPro" id="IPR021842">
    <property type="entry name" value="DUF3435"/>
</dbReference>
<protein>
    <submittedName>
        <fullName evidence="1">Uncharacterized protein</fullName>
    </submittedName>
</protein>
<organism evidence="1 2">
    <name type="scientific">Emergomyces pasteurianus Ep9510</name>
    <dbReference type="NCBI Taxonomy" id="1447872"/>
    <lineage>
        <taxon>Eukaryota</taxon>
        <taxon>Fungi</taxon>
        <taxon>Dikarya</taxon>
        <taxon>Ascomycota</taxon>
        <taxon>Pezizomycotina</taxon>
        <taxon>Eurotiomycetes</taxon>
        <taxon>Eurotiomycetidae</taxon>
        <taxon>Onygenales</taxon>
        <taxon>Ajellomycetaceae</taxon>
        <taxon>Emergomyces</taxon>
    </lineage>
</organism>
<dbReference type="STRING" id="1447872.A0A1J9PRK1"/>
<dbReference type="AlphaFoldDB" id="A0A1J9PRK1"/>
<accession>A0A1J9PRK1</accession>
<name>A0A1J9PRK1_9EURO</name>
<evidence type="ECO:0000313" key="2">
    <source>
        <dbReference type="Proteomes" id="UP000182235"/>
    </source>
</evidence>
<dbReference type="EMBL" id="LGRN01000779">
    <property type="protein sequence ID" value="OJD10483.1"/>
    <property type="molecule type" value="Genomic_DNA"/>
</dbReference>
<dbReference type="PANTHER" id="PTHR37535:SF2">
    <property type="entry name" value="FINGER DOMAIN PROTEIN, PUTATIVE (AFU_ORTHOLOGUE AFUA_6G09300)-RELATED"/>
    <property type="match status" value="1"/>
</dbReference>
<keyword evidence="2" id="KW-1185">Reference proteome</keyword>
<comment type="caution">
    <text evidence="1">The sequence shown here is derived from an EMBL/GenBank/DDBJ whole genome shotgun (WGS) entry which is preliminary data.</text>
</comment>
<dbReference type="Pfam" id="PF11917">
    <property type="entry name" value="DUF3435"/>
    <property type="match status" value="1"/>
</dbReference>
<dbReference type="PANTHER" id="PTHR37535">
    <property type="entry name" value="FLUG DOMAIN PROTEIN"/>
    <property type="match status" value="1"/>
</dbReference>
<dbReference type="Proteomes" id="UP000182235">
    <property type="component" value="Unassembled WGS sequence"/>
</dbReference>
<dbReference type="OrthoDB" id="4184092at2759"/>
<sequence>MLLNLCYQHIKITLLKNPDGGLNNILIEFTVEFVKTFLEEKEKTTFIVPEIIFDPSLVLSSHITLLRLLFTDHAFAPLNSERVLTSARQLVDLKISEDIYQLKLHLDPALNDVPVFRKSERTLKAIKISTTDALTYGTIKPWIRRIGHVSEAVRSLIFQHSDPRTFLKYYLHRKVDKDVRAIVQGLDLQKHIMRAACRMLCSVNPH</sequence>
<reference evidence="1 2" key="1">
    <citation type="submission" date="2015-07" db="EMBL/GenBank/DDBJ databases">
        <title>Emmonsia species relationships and genome sequence.</title>
        <authorList>
            <consortium name="The Broad Institute Genomics Platform"/>
            <person name="Cuomo C.A."/>
            <person name="Munoz J.F."/>
            <person name="Imamovic A."/>
            <person name="Priest M.E."/>
            <person name="Young S."/>
            <person name="Clay O.K."/>
            <person name="McEwen J.G."/>
        </authorList>
    </citation>
    <scope>NUCLEOTIDE SEQUENCE [LARGE SCALE GENOMIC DNA]</scope>
    <source>
        <strain evidence="1 2">UAMH 9510</strain>
    </source>
</reference>
<dbReference type="VEuPathDB" id="FungiDB:AJ78_08521"/>
<proteinExistence type="predicted"/>
<evidence type="ECO:0000313" key="1">
    <source>
        <dbReference type="EMBL" id="OJD10483.1"/>
    </source>
</evidence>
<gene>
    <name evidence="1" type="ORF">AJ78_08521</name>
</gene>